<keyword evidence="1" id="KW-0732">Signal</keyword>
<organism evidence="2 3">
    <name type="scientific">Funneliformis caledonium</name>
    <dbReference type="NCBI Taxonomy" id="1117310"/>
    <lineage>
        <taxon>Eukaryota</taxon>
        <taxon>Fungi</taxon>
        <taxon>Fungi incertae sedis</taxon>
        <taxon>Mucoromycota</taxon>
        <taxon>Glomeromycotina</taxon>
        <taxon>Glomeromycetes</taxon>
        <taxon>Glomerales</taxon>
        <taxon>Glomeraceae</taxon>
        <taxon>Funneliformis</taxon>
    </lineage>
</organism>
<evidence type="ECO:0000256" key="1">
    <source>
        <dbReference type="SAM" id="SignalP"/>
    </source>
</evidence>
<dbReference type="OrthoDB" id="2410986at2759"/>
<dbReference type="Proteomes" id="UP000789570">
    <property type="component" value="Unassembled WGS sequence"/>
</dbReference>
<feature type="signal peptide" evidence="1">
    <location>
        <begin position="1"/>
        <end position="23"/>
    </location>
</feature>
<protein>
    <submittedName>
        <fullName evidence="2">1781_t:CDS:1</fullName>
    </submittedName>
</protein>
<feature type="chain" id="PRO_5040472973" evidence="1">
    <location>
        <begin position="24"/>
        <end position="221"/>
    </location>
</feature>
<dbReference type="EMBL" id="CAJVPQ010002126">
    <property type="protein sequence ID" value="CAG8584331.1"/>
    <property type="molecule type" value="Genomic_DNA"/>
</dbReference>
<evidence type="ECO:0000313" key="2">
    <source>
        <dbReference type="EMBL" id="CAG8584331.1"/>
    </source>
</evidence>
<proteinExistence type="predicted"/>
<accession>A0A9N9C015</accession>
<evidence type="ECO:0000313" key="3">
    <source>
        <dbReference type="Proteomes" id="UP000789570"/>
    </source>
</evidence>
<keyword evidence="3" id="KW-1185">Reference proteome</keyword>
<feature type="non-terminal residue" evidence="2">
    <location>
        <position position="1"/>
    </location>
</feature>
<reference evidence="2" key="1">
    <citation type="submission" date="2021-06" db="EMBL/GenBank/DDBJ databases">
        <authorList>
            <person name="Kallberg Y."/>
            <person name="Tangrot J."/>
            <person name="Rosling A."/>
        </authorList>
    </citation>
    <scope>NUCLEOTIDE SEQUENCE</scope>
    <source>
        <strain evidence="2">UK204</strain>
    </source>
</reference>
<name>A0A9N9C015_9GLOM</name>
<sequence length="221" mass="25716">MLLKDLITIAIALFIIRYPVLDSDDMIFRIPLIFDTLFVPIIKKSSKLCSQTFYTISCTISKRINNKASGEKNIENKYQLNKIISKIKPNENNECEIYLSIQIEGRKAYGDWELAEVLQQFLKHQGSFLADIGQFNIIELPDQDPSIESDALQMFIKDLKQKRNNFHIINANEIICREFIFLFINSAVTHVRSKKSKLQLKTEEWINESCEYKPIVYSVNL</sequence>
<comment type="caution">
    <text evidence="2">The sequence shown here is derived from an EMBL/GenBank/DDBJ whole genome shotgun (WGS) entry which is preliminary data.</text>
</comment>
<feature type="non-terminal residue" evidence="2">
    <location>
        <position position="221"/>
    </location>
</feature>
<gene>
    <name evidence="2" type="ORF">FCALED_LOCUS7761</name>
</gene>
<dbReference type="AlphaFoldDB" id="A0A9N9C015"/>